<feature type="domain" description="RNA polymerase sigma factor 70 region 4 type 2" evidence="6">
    <location>
        <begin position="120"/>
        <end position="172"/>
    </location>
</feature>
<proteinExistence type="inferred from homology"/>
<keyword evidence="8" id="KW-1185">Reference proteome</keyword>
<dbReference type="NCBIfam" id="TIGR02937">
    <property type="entry name" value="sigma70-ECF"/>
    <property type="match status" value="1"/>
</dbReference>
<dbReference type="Proteomes" id="UP001449657">
    <property type="component" value="Chromosome"/>
</dbReference>
<dbReference type="Gene3D" id="1.10.10.10">
    <property type="entry name" value="Winged helix-like DNA-binding domain superfamily/Winged helix DNA-binding domain"/>
    <property type="match status" value="1"/>
</dbReference>
<dbReference type="Pfam" id="PF08281">
    <property type="entry name" value="Sigma70_r4_2"/>
    <property type="match status" value="1"/>
</dbReference>
<dbReference type="PANTHER" id="PTHR43133:SF46">
    <property type="entry name" value="RNA POLYMERASE SIGMA-70 FACTOR ECF SUBFAMILY"/>
    <property type="match status" value="1"/>
</dbReference>
<evidence type="ECO:0000313" key="7">
    <source>
        <dbReference type="EMBL" id="WZN46141.1"/>
    </source>
</evidence>
<dbReference type="InterPro" id="IPR007627">
    <property type="entry name" value="RNA_pol_sigma70_r2"/>
</dbReference>
<reference evidence="7 8" key="1">
    <citation type="submission" date="2024-03" db="EMBL/GenBank/DDBJ databases">
        <title>Chitinophaga caseinilytica sp. nov., a casein hydrolysing bacterium isolated from forest soil.</title>
        <authorList>
            <person name="Lee D.S."/>
            <person name="Han D.M."/>
            <person name="Baek J.H."/>
            <person name="Choi D.G."/>
            <person name="Jeon J.H."/>
            <person name="Jeon C.O."/>
        </authorList>
    </citation>
    <scope>NUCLEOTIDE SEQUENCE [LARGE SCALE GENOMIC DNA]</scope>
    <source>
        <strain evidence="7 8">KACC 19118</strain>
    </source>
</reference>
<dbReference type="Pfam" id="PF04542">
    <property type="entry name" value="Sigma70_r2"/>
    <property type="match status" value="1"/>
</dbReference>
<accession>A0ABZ2Z1I5</accession>
<sequence>MNTQELQRRIALYDDEAAYRELFDRFYKPLLQFATAFTRSREAAEEAVSDVFINIWERRHQLDSIDNLPVYLYVSTRNASLKHLLKQQKRSSVPLDDLVMEPESPAPDPEQTLLTAEMALQLQQAIQQLPPRCKIVFKLIREDGLRYKEVAQILNISVKTIDNQLAIALQKIGTALKMKLKKSTKD</sequence>
<keyword evidence="4" id="KW-0804">Transcription</keyword>
<organism evidence="7 8">
    <name type="scientific">Chitinophaga caseinilytica</name>
    <dbReference type="NCBI Taxonomy" id="2267521"/>
    <lineage>
        <taxon>Bacteria</taxon>
        <taxon>Pseudomonadati</taxon>
        <taxon>Bacteroidota</taxon>
        <taxon>Chitinophagia</taxon>
        <taxon>Chitinophagales</taxon>
        <taxon>Chitinophagaceae</taxon>
        <taxon>Chitinophaga</taxon>
    </lineage>
</organism>
<evidence type="ECO:0000256" key="3">
    <source>
        <dbReference type="ARBA" id="ARBA00023082"/>
    </source>
</evidence>
<dbReference type="NCBIfam" id="TIGR02985">
    <property type="entry name" value="Sig70_bacteroi1"/>
    <property type="match status" value="1"/>
</dbReference>
<evidence type="ECO:0000313" key="8">
    <source>
        <dbReference type="Proteomes" id="UP001449657"/>
    </source>
</evidence>
<dbReference type="InterPro" id="IPR014327">
    <property type="entry name" value="RNA_pol_sigma70_bacteroid"/>
</dbReference>
<keyword evidence="2" id="KW-0805">Transcription regulation</keyword>
<gene>
    <name evidence="7" type="ORF">WJU22_24920</name>
</gene>
<comment type="similarity">
    <text evidence="1">Belongs to the sigma-70 factor family. ECF subfamily.</text>
</comment>
<evidence type="ECO:0000256" key="2">
    <source>
        <dbReference type="ARBA" id="ARBA00023015"/>
    </source>
</evidence>
<evidence type="ECO:0000259" key="6">
    <source>
        <dbReference type="Pfam" id="PF08281"/>
    </source>
</evidence>
<dbReference type="InterPro" id="IPR036388">
    <property type="entry name" value="WH-like_DNA-bd_sf"/>
</dbReference>
<evidence type="ECO:0000256" key="1">
    <source>
        <dbReference type="ARBA" id="ARBA00010641"/>
    </source>
</evidence>
<dbReference type="InterPro" id="IPR013324">
    <property type="entry name" value="RNA_pol_sigma_r3/r4-like"/>
</dbReference>
<dbReference type="SUPFAM" id="SSF88659">
    <property type="entry name" value="Sigma3 and sigma4 domains of RNA polymerase sigma factors"/>
    <property type="match status" value="1"/>
</dbReference>
<dbReference type="SUPFAM" id="SSF88946">
    <property type="entry name" value="Sigma2 domain of RNA polymerase sigma factors"/>
    <property type="match status" value="1"/>
</dbReference>
<name>A0ABZ2Z1I5_9BACT</name>
<feature type="domain" description="RNA polymerase sigma-70 region 2" evidence="5">
    <location>
        <begin position="22"/>
        <end position="89"/>
    </location>
</feature>
<dbReference type="RefSeq" id="WP_341840882.1">
    <property type="nucleotide sequence ID" value="NZ_CP149792.1"/>
</dbReference>
<protein>
    <submittedName>
        <fullName evidence="7">RNA polymerase sigma-70 factor</fullName>
    </submittedName>
</protein>
<dbReference type="InterPro" id="IPR014284">
    <property type="entry name" value="RNA_pol_sigma-70_dom"/>
</dbReference>
<dbReference type="InterPro" id="IPR013325">
    <property type="entry name" value="RNA_pol_sigma_r2"/>
</dbReference>
<dbReference type="InterPro" id="IPR013249">
    <property type="entry name" value="RNA_pol_sigma70_r4_t2"/>
</dbReference>
<dbReference type="InterPro" id="IPR039425">
    <property type="entry name" value="RNA_pol_sigma-70-like"/>
</dbReference>
<dbReference type="Gene3D" id="1.10.1740.10">
    <property type="match status" value="1"/>
</dbReference>
<dbReference type="EMBL" id="CP150096">
    <property type="protein sequence ID" value="WZN46141.1"/>
    <property type="molecule type" value="Genomic_DNA"/>
</dbReference>
<dbReference type="PANTHER" id="PTHR43133">
    <property type="entry name" value="RNA POLYMERASE ECF-TYPE SIGMA FACTO"/>
    <property type="match status" value="1"/>
</dbReference>
<evidence type="ECO:0000259" key="5">
    <source>
        <dbReference type="Pfam" id="PF04542"/>
    </source>
</evidence>
<keyword evidence="3" id="KW-0731">Sigma factor</keyword>
<evidence type="ECO:0000256" key="4">
    <source>
        <dbReference type="ARBA" id="ARBA00023163"/>
    </source>
</evidence>